<feature type="transmembrane region" description="Helical" evidence="1">
    <location>
        <begin position="374"/>
        <end position="398"/>
    </location>
</feature>
<keyword evidence="4" id="KW-1185">Reference proteome</keyword>
<reference evidence="3" key="1">
    <citation type="submission" date="2020-11" db="EMBL/GenBank/DDBJ databases">
        <authorList>
            <consortium name="DOE Joint Genome Institute"/>
            <person name="Ahrendt S."/>
            <person name="Riley R."/>
            <person name="Andreopoulos W."/>
            <person name="Labutti K."/>
            <person name="Pangilinan J."/>
            <person name="Ruiz-Duenas F.J."/>
            <person name="Barrasa J.M."/>
            <person name="Sanchez-Garcia M."/>
            <person name="Camarero S."/>
            <person name="Miyauchi S."/>
            <person name="Serrano A."/>
            <person name="Linde D."/>
            <person name="Babiker R."/>
            <person name="Drula E."/>
            <person name="Ayuso-Fernandez I."/>
            <person name="Pacheco R."/>
            <person name="Padilla G."/>
            <person name="Ferreira P."/>
            <person name="Barriuso J."/>
            <person name="Kellner H."/>
            <person name="Castanera R."/>
            <person name="Alfaro M."/>
            <person name="Ramirez L."/>
            <person name="Pisabarro A.G."/>
            <person name="Kuo A."/>
            <person name="Tritt A."/>
            <person name="Lipzen A."/>
            <person name="He G."/>
            <person name="Yan M."/>
            <person name="Ng V."/>
            <person name="Cullen D."/>
            <person name="Martin F."/>
            <person name="Rosso M.-N."/>
            <person name="Henrissat B."/>
            <person name="Hibbett D."/>
            <person name="Martinez A.T."/>
            <person name="Grigoriev I.V."/>
        </authorList>
    </citation>
    <scope>NUCLEOTIDE SEQUENCE</scope>
    <source>
        <strain evidence="3">CIRM-BRFM 674</strain>
    </source>
</reference>
<dbReference type="Proteomes" id="UP000807469">
    <property type="component" value="Unassembled WGS sequence"/>
</dbReference>
<gene>
    <name evidence="3" type="ORF">BDN70DRAFT_998426</name>
</gene>
<feature type="chain" id="PRO_5040474977" evidence="2">
    <location>
        <begin position="23"/>
        <end position="499"/>
    </location>
</feature>
<sequence length="499" mass="55580">MAIRTYLPVVVYTLLFVGKALAAPTANESPIAICASSELSQSLALSSDEASQHDTRTVWNIFWSCISTIIACCWIAVHPNMLEPNAGLWRSTTHRLSHMTWMIIAPELMICWAIRQWLGARNLKKKAPFNGVDSGWTMTHGYFLQMGGFVLEGEEPDILSAERLIDLVAEKKVVLPQITSREIKDRSKRDGLSKLIAMGQTAWFLAQCISRKAQGLVTTELELVTIAFAALNVFIYFFWWDKPMDVQTTVTVPYLSKPAIPEQMSSQDEKDITVVPLQQTVSNGSNERKSAASVREVPIPIPTTQPLEEDTNESATCVHCIGGYLLALLALPWKLIKILFRRVNSMLFDSDDIEPGMNKIYTFYALDTTGQEQAIVLTCVCLIGIIFGGIHCFGWNYFFPSHAELVIWRISSVCISAVPAMTAIGAFSFYFGDELEDRSEFFSTLLEIFGGLLVFLGIAGVIPYVIARILLLVEALISLRDLPHDALLAVTWTSFLPHI</sequence>
<dbReference type="OrthoDB" id="9451547at2759"/>
<accession>A0A9P5YNM4</accession>
<dbReference type="EMBL" id="MU155604">
    <property type="protein sequence ID" value="KAF9471915.1"/>
    <property type="molecule type" value="Genomic_DNA"/>
</dbReference>
<dbReference type="PANTHER" id="PTHR35043:SF7">
    <property type="entry name" value="TRANSCRIPTION FACTOR DOMAIN-CONTAINING PROTEIN"/>
    <property type="match status" value="1"/>
</dbReference>
<protein>
    <submittedName>
        <fullName evidence="3">Uncharacterized protein</fullName>
    </submittedName>
</protein>
<feature type="transmembrane region" description="Helical" evidence="1">
    <location>
        <begin position="221"/>
        <end position="239"/>
    </location>
</feature>
<keyword evidence="1" id="KW-0812">Transmembrane</keyword>
<evidence type="ECO:0000313" key="4">
    <source>
        <dbReference type="Proteomes" id="UP000807469"/>
    </source>
</evidence>
<proteinExistence type="predicted"/>
<feature type="transmembrane region" description="Helical" evidence="1">
    <location>
        <begin position="410"/>
        <end position="432"/>
    </location>
</feature>
<dbReference type="PANTHER" id="PTHR35043">
    <property type="entry name" value="TRANSCRIPTION FACTOR DOMAIN-CONTAINING PROTEIN"/>
    <property type="match status" value="1"/>
</dbReference>
<organism evidence="3 4">
    <name type="scientific">Pholiota conissans</name>
    <dbReference type="NCBI Taxonomy" id="109636"/>
    <lineage>
        <taxon>Eukaryota</taxon>
        <taxon>Fungi</taxon>
        <taxon>Dikarya</taxon>
        <taxon>Basidiomycota</taxon>
        <taxon>Agaricomycotina</taxon>
        <taxon>Agaricomycetes</taxon>
        <taxon>Agaricomycetidae</taxon>
        <taxon>Agaricales</taxon>
        <taxon>Agaricineae</taxon>
        <taxon>Strophariaceae</taxon>
        <taxon>Pholiota</taxon>
    </lineage>
</organism>
<keyword evidence="2" id="KW-0732">Signal</keyword>
<feature type="transmembrane region" description="Helical" evidence="1">
    <location>
        <begin position="444"/>
        <end position="466"/>
    </location>
</feature>
<comment type="caution">
    <text evidence="3">The sequence shown here is derived from an EMBL/GenBank/DDBJ whole genome shotgun (WGS) entry which is preliminary data.</text>
</comment>
<feature type="signal peptide" evidence="2">
    <location>
        <begin position="1"/>
        <end position="22"/>
    </location>
</feature>
<dbReference type="AlphaFoldDB" id="A0A9P5YNM4"/>
<evidence type="ECO:0000313" key="3">
    <source>
        <dbReference type="EMBL" id="KAF9471915.1"/>
    </source>
</evidence>
<keyword evidence="1" id="KW-1133">Transmembrane helix</keyword>
<name>A0A9P5YNM4_9AGAR</name>
<feature type="transmembrane region" description="Helical" evidence="1">
    <location>
        <begin position="98"/>
        <end position="118"/>
    </location>
</feature>
<evidence type="ECO:0000256" key="2">
    <source>
        <dbReference type="SAM" id="SignalP"/>
    </source>
</evidence>
<keyword evidence="1" id="KW-0472">Membrane</keyword>
<feature type="transmembrane region" description="Helical" evidence="1">
    <location>
        <begin position="57"/>
        <end position="77"/>
    </location>
</feature>
<evidence type="ECO:0000256" key="1">
    <source>
        <dbReference type="SAM" id="Phobius"/>
    </source>
</evidence>